<accession>A0A0A9CTY5</accession>
<reference evidence="2" key="2">
    <citation type="journal article" date="2015" name="Data Brief">
        <title>Shoot transcriptome of the giant reed, Arundo donax.</title>
        <authorList>
            <person name="Barrero R.A."/>
            <person name="Guerrero F.D."/>
            <person name="Moolhuijzen P."/>
            <person name="Goolsby J.A."/>
            <person name="Tidwell J."/>
            <person name="Bellgard S.E."/>
            <person name="Bellgard M.I."/>
        </authorList>
    </citation>
    <scope>NUCLEOTIDE SEQUENCE</scope>
    <source>
        <tissue evidence="2">Shoot tissue taken approximately 20 cm above the soil surface</tissue>
    </source>
</reference>
<feature type="compositionally biased region" description="Low complexity" evidence="1">
    <location>
        <begin position="194"/>
        <end position="203"/>
    </location>
</feature>
<reference evidence="2" key="1">
    <citation type="submission" date="2014-09" db="EMBL/GenBank/DDBJ databases">
        <authorList>
            <person name="Magalhaes I.L.F."/>
            <person name="Oliveira U."/>
            <person name="Santos F.R."/>
            <person name="Vidigal T.H.D.A."/>
            <person name="Brescovit A.D."/>
            <person name="Santos A.J."/>
        </authorList>
    </citation>
    <scope>NUCLEOTIDE SEQUENCE</scope>
    <source>
        <tissue evidence="2">Shoot tissue taken approximately 20 cm above the soil surface</tissue>
    </source>
</reference>
<feature type="region of interest" description="Disordered" evidence="1">
    <location>
        <begin position="98"/>
        <end position="174"/>
    </location>
</feature>
<feature type="compositionally biased region" description="Polar residues" evidence="1">
    <location>
        <begin position="115"/>
        <end position="130"/>
    </location>
</feature>
<dbReference type="EMBL" id="GBRH01218859">
    <property type="protein sequence ID" value="JAD79036.1"/>
    <property type="molecule type" value="Transcribed_RNA"/>
</dbReference>
<protein>
    <submittedName>
        <fullName evidence="2">Uncharacterized protein</fullName>
    </submittedName>
</protein>
<sequence>MVGVHSEIRGGLSEASLGLTTAQEAFNCSSFSTQSTAFEIRGNLSEKNIVGTVSSGPTERSLEFSPIRESSIFSSEQGNMSSEKLEVPKLVSSCSSVNNSKEAESTGEENAVHKSMNQRSPVIKSFQPSSPDAVPLMKTAQKMQLPPRHDGHKSRDMKEKQDVESGNEESHPAKKAKLEVQEHDMNLNGNSIVSSTHSHTTSSEKATVGDVSEFVPQHKSVPDIMSIVEGEDYRRDPGRE</sequence>
<dbReference type="AlphaFoldDB" id="A0A0A9CTY5"/>
<organism evidence="2">
    <name type="scientific">Arundo donax</name>
    <name type="common">Giant reed</name>
    <name type="synonym">Donax arundinaceus</name>
    <dbReference type="NCBI Taxonomy" id="35708"/>
    <lineage>
        <taxon>Eukaryota</taxon>
        <taxon>Viridiplantae</taxon>
        <taxon>Streptophyta</taxon>
        <taxon>Embryophyta</taxon>
        <taxon>Tracheophyta</taxon>
        <taxon>Spermatophyta</taxon>
        <taxon>Magnoliopsida</taxon>
        <taxon>Liliopsida</taxon>
        <taxon>Poales</taxon>
        <taxon>Poaceae</taxon>
        <taxon>PACMAD clade</taxon>
        <taxon>Arundinoideae</taxon>
        <taxon>Arundineae</taxon>
        <taxon>Arundo</taxon>
    </lineage>
</organism>
<proteinExistence type="predicted"/>
<evidence type="ECO:0000313" key="2">
    <source>
        <dbReference type="EMBL" id="JAD79036.1"/>
    </source>
</evidence>
<feature type="region of interest" description="Disordered" evidence="1">
    <location>
        <begin position="194"/>
        <end position="217"/>
    </location>
</feature>
<evidence type="ECO:0000256" key="1">
    <source>
        <dbReference type="SAM" id="MobiDB-lite"/>
    </source>
</evidence>
<name>A0A0A9CTY5_ARUDO</name>
<feature type="compositionally biased region" description="Basic and acidic residues" evidence="1">
    <location>
        <begin position="147"/>
        <end position="174"/>
    </location>
</feature>